<dbReference type="InterPro" id="IPR004827">
    <property type="entry name" value="bZIP"/>
</dbReference>
<dbReference type="Proteomes" id="UP000887540">
    <property type="component" value="Unplaced"/>
</dbReference>
<feature type="coiled-coil region" evidence="5">
    <location>
        <begin position="75"/>
        <end position="102"/>
    </location>
</feature>
<organism evidence="7 8">
    <name type="scientific">Acrobeloides nanus</name>
    <dbReference type="NCBI Taxonomy" id="290746"/>
    <lineage>
        <taxon>Eukaryota</taxon>
        <taxon>Metazoa</taxon>
        <taxon>Ecdysozoa</taxon>
        <taxon>Nematoda</taxon>
        <taxon>Chromadorea</taxon>
        <taxon>Rhabditida</taxon>
        <taxon>Tylenchina</taxon>
        <taxon>Cephalobomorpha</taxon>
        <taxon>Cephaloboidea</taxon>
        <taxon>Cephalobidae</taxon>
        <taxon>Acrobeloides</taxon>
    </lineage>
</organism>
<dbReference type="CDD" id="cd01612">
    <property type="entry name" value="Ubl_ATG12"/>
    <property type="match status" value="1"/>
</dbReference>
<keyword evidence="5" id="KW-0175">Coiled coil</keyword>
<dbReference type="Pfam" id="PF04110">
    <property type="entry name" value="APG12"/>
    <property type="match status" value="1"/>
</dbReference>
<dbReference type="AlphaFoldDB" id="A0A914EDQ8"/>
<evidence type="ECO:0000313" key="8">
    <source>
        <dbReference type="WBParaSite" id="ACRNAN_scaffold706.g23689.t1"/>
    </source>
</evidence>
<comment type="subunit">
    <text evidence="4">Forms a conjugate with ATG5.</text>
</comment>
<keyword evidence="2 4" id="KW-0833">Ubl conjugation pathway</keyword>
<dbReference type="InterPro" id="IPR029071">
    <property type="entry name" value="Ubiquitin-like_domsf"/>
</dbReference>
<dbReference type="GO" id="GO:0061723">
    <property type="term" value="P:glycophagy"/>
    <property type="evidence" value="ECO:0007669"/>
    <property type="project" value="TreeGrafter"/>
</dbReference>
<evidence type="ECO:0000313" key="7">
    <source>
        <dbReference type="Proteomes" id="UP000887540"/>
    </source>
</evidence>
<evidence type="ECO:0000256" key="4">
    <source>
        <dbReference type="RuleBase" id="RU361201"/>
    </source>
</evidence>
<accession>A0A914EDQ8</accession>
<comment type="function">
    <text evidence="4">Ubiquitin-like protein involved in autophagic vesicle formation.</text>
</comment>
<evidence type="ECO:0000256" key="2">
    <source>
        <dbReference type="ARBA" id="ARBA00022786"/>
    </source>
</evidence>
<dbReference type="GO" id="GO:0019776">
    <property type="term" value="F:Atg8-family ligase activity"/>
    <property type="evidence" value="ECO:0007669"/>
    <property type="project" value="TreeGrafter"/>
</dbReference>
<evidence type="ECO:0000256" key="1">
    <source>
        <dbReference type="ARBA" id="ARBA00022499"/>
    </source>
</evidence>
<sequence>MCPKQCQNDEVKRAKNAESSRECRKRKTANLETTKTKYADLYKLSTEMLDGYEKFHLKIDLLLKMVFPDQPKDILDDIKEKISEAGESLNEFKMRLKEYEALPQEQPRRGRAKIPDLMAPQREIDFDSSFSNQSNYSSSSAGNCVPVEIAQTYNYQGYACASWNDQQQNGVQMNHYNFAEPENRMSETQSKINLLLKAAGDAPIMKQNNWTVEGDHTIAWLVAFIKKYLNIDVDSSLFLFVNQYFSPSPDHTLSSLHQCFTTSDKLVIHYSTTNAWG</sequence>
<dbReference type="PANTHER" id="PTHR13385">
    <property type="entry name" value="AUTOPHAGY PROTEIN 12"/>
    <property type="match status" value="1"/>
</dbReference>
<dbReference type="GO" id="GO:0000422">
    <property type="term" value="P:autophagy of mitochondrion"/>
    <property type="evidence" value="ECO:0007669"/>
    <property type="project" value="TreeGrafter"/>
</dbReference>
<dbReference type="PROSITE" id="PS00036">
    <property type="entry name" value="BZIP_BASIC"/>
    <property type="match status" value="1"/>
</dbReference>
<dbReference type="Gene3D" id="3.10.20.90">
    <property type="entry name" value="Phosphatidylinositol 3-kinase Catalytic Subunit, Chain A, domain 1"/>
    <property type="match status" value="1"/>
</dbReference>
<evidence type="ECO:0000259" key="6">
    <source>
        <dbReference type="PROSITE" id="PS00036"/>
    </source>
</evidence>
<dbReference type="GO" id="GO:0034727">
    <property type="term" value="P:piecemeal microautophagy of the nucleus"/>
    <property type="evidence" value="ECO:0007669"/>
    <property type="project" value="TreeGrafter"/>
</dbReference>
<feature type="domain" description="BZIP" evidence="6">
    <location>
        <begin position="12"/>
        <end position="26"/>
    </location>
</feature>
<comment type="similarity">
    <text evidence="4">Belongs to the ATG12 family.</text>
</comment>
<evidence type="ECO:0000256" key="3">
    <source>
        <dbReference type="ARBA" id="ARBA00023006"/>
    </source>
</evidence>
<dbReference type="GO" id="GO:0000421">
    <property type="term" value="C:autophagosome membrane"/>
    <property type="evidence" value="ECO:0007669"/>
    <property type="project" value="TreeGrafter"/>
</dbReference>
<dbReference type="WBParaSite" id="ACRNAN_scaffold706.g23689.t1">
    <property type="protein sequence ID" value="ACRNAN_scaffold706.g23689.t1"/>
    <property type="gene ID" value="ACRNAN_scaffold706.g23689"/>
</dbReference>
<dbReference type="GO" id="GO:0034045">
    <property type="term" value="C:phagophore assembly site membrane"/>
    <property type="evidence" value="ECO:0007669"/>
    <property type="project" value="TreeGrafter"/>
</dbReference>
<dbReference type="GO" id="GO:0003700">
    <property type="term" value="F:DNA-binding transcription factor activity"/>
    <property type="evidence" value="ECO:0007669"/>
    <property type="project" value="InterPro"/>
</dbReference>
<name>A0A914EDQ8_9BILA</name>
<evidence type="ECO:0000256" key="5">
    <source>
        <dbReference type="SAM" id="Coils"/>
    </source>
</evidence>
<reference evidence="8" key="1">
    <citation type="submission" date="2022-11" db="UniProtKB">
        <authorList>
            <consortium name="WormBaseParasite"/>
        </authorList>
    </citation>
    <scope>IDENTIFICATION</scope>
</reference>
<proteinExistence type="inferred from homology"/>
<dbReference type="PANTHER" id="PTHR13385:SF0">
    <property type="entry name" value="UBIQUITIN-LIKE PROTEIN ATG12"/>
    <property type="match status" value="1"/>
</dbReference>
<keyword evidence="7" id="KW-1185">Reference proteome</keyword>
<protein>
    <recommendedName>
        <fullName evidence="4">Ubiquitin-like protein ATG12</fullName>
    </recommendedName>
</protein>
<dbReference type="InterPro" id="IPR007242">
    <property type="entry name" value="Atg12"/>
</dbReference>
<keyword evidence="1 4" id="KW-1017">Isopeptide bond</keyword>
<keyword evidence="3 4" id="KW-0072">Autophagy</keyword>
<dbReference type="SUPFAM" id="SSF54236">
    <property type="entry name" value="Ubiquitin-like"/>
    <property type="match status" value="1"/>
</dbReference>
<dbReference type="GO" id="GO:0097352">
    <property type="term" value="P:autophagosome maturation"/>
    <property type="evidence" value="ECO:0007669"/>
    <property type="project" value="TreeGrafter"/>
</dbReference>
<dbReference type="GO" id="GO:0034274">
    <property type="term" value="C:Atg12-Atg5-Atg16 complex"/>
    <property type="evidence" value="ECO:0007669"/>
    <property type="project" value="TreeGrafter"/>
</dbReference>
<dbReference type="GO" id="GO:0000045">
    <property type="term" value="P:autophagosome assembly"/>
    <property type="evidence" value="ECO:0007669"/>
    <property type="project" value="InterPro"/>
</dbReference>